<evidence type="ECO:0000256" key="1">
    <source>
        <dbReference type="ARBA" id="ARBA00022574"/>
    </source>
</evidence>
<dbReference type="CDD" id="cd00200">
    <property type="entry name" value="WD40"/>
    <property type="match status" value="1"/>
</dbReference>
<gene>
    <name evidence="4" type="ORF">Scep_018836</name>
</gene>
<dbReference type="AlphaFoldDB" id="A0AAP0I9W2"/>
<feature type="repeat" description="WD" evidence="3">
    <location>
        <begin position="245"/>
        <end position="286"/>
    </location>
</feature>
<dbReference type="InterPro" id="IPR015943">
    <property type="entry name" value="WD40/YVTN_repeat-like_dom_sf"/>
</dbReference>
<evidence type="ECO:0000313" key="5">
    <source>
        <dbReference type="Proteomes" id="UP001419268"/>
    </source>
</evidence>
<dbReference type="InterPro" id="IPR001680">
    <property type="entry name" value="WD40_rpt"/>
</dbReference>
<evidence type="ECO:0000313" key="4">
    <source>
        <dbReference type="EMBL" id="KAK9111317.1"/>
    </source>
</evidence>
<dbReference type="SUPFAM" id="SSF50978">
    <property type="entry name" value="WD40 repeat-like"/>
    <property type="match status" value="1"/>
</dbReference>
<dbReference type="InterPro" id="IPR020472">
    <property type="entry name" value="WD40_PAC1"/>
</dbReference>
<accession>A0AAP0I9W2</accession>
<protein>
    <recommendedName>
        <fullName evidence="6">WD repeat-containing protein 44</fullName>
    </recommendedName>
</protein>
<dbReference type="PROSITE" id="PS50082">
    <property type="entry name" value="WD_REPEATS_2"/>
    <property type="match status" value="3"/>
</dbReference>
<dbReference type="PANTHER" id="PTHR14221:SF31">
    <property type="entry name" value="TRANSDUCIN_WD40 REPEAT-LIKE SUPERFAMILY PROTEIN"/>
    <property type="match status" value="1"/>
</dbReference>
<sequence>MLNCNDEAEEEEVFFDSVESIRSCDSLSIEGSGSVSGRISAELDYDIWINEPGSIQERRDRFIRGMGLAEFVPLKSGCFFKEAKRDLDMGWLVQCPDLERVTECSGAVTSSLGEEQSPFRGGPDPNYPMKFADSVDAECRSNGGTLADEFKTTANGSSPLAQEPEQREASAHCEEHGFDYKLCRKKVCRWLKRLLCQRLKKRTMIHMSDDVFAEDCKTPKINKMKVQHKKKRYMEFSAVYMGQEIQAHKGFIRAMKFSPDGQYLASGGEDGVVRIWRVTSMDASCKSFSSEGNSEFVDKAKGSKVIIRRKTSRPASVVIPKKVFKIEESPLHEFYGHTSDVLDLCWSKSNCLLSSSKDKTVRLWQVGVDGCNQVFPHNNYVTCIQFNPVDDGYFISGSIDGKVRIWSVADSRVVDWADARDIVTAICYQPDGKGFVVGSISGDCRFYDVADNQLLLDVRISVAGKKKSSTSRITGFQFSPESPQRVMITSADSKVRIFDGVDVIHKYNGLRNSGSQMSASFTSNGRHIISVDEDSHVYVWNYDGLHSASRKSSKSIRSCEHFSFEGVSVAIPWCERETKKIGLDTNNLEYSTQKPKNLECASLLVRDSDRFCLNGWFAMDERSKGSATWPEEKLPLWDAPVGEHDNFDLPYHSLQEEDGHNLNKSHVTLSSSWGVVIVTAGVDGIIRTFHNYGLPIRL</sequence>
<organism evidence="4 5">
    <name type="scientific">Stephania cephalantha</name>
    <dbReference type="NCBI Taxonomy" id="152367"/>
    <lineage>
        <taxon>Eukaryota</taxon>
        <taxon>Viridiplantae</taxon>
        <taxon>Streptophyta</taxon>
        <taxon>Embryophyta</taxon>
        <taxon>Tracheophyta</taxon>
        <taxon>Spermatophyta</taxon>
        <taxon>Magnoliopsida</taxon>
        <taxon>Ranunculales</taxon>
        <taxon>Menispermaceae</taxon>
        <taxon>Menispermoideae</taxon>
        <taxon>Cissampelideae</taxon>
        <taxon>Stephania</taxon>
    </lineage>
</organism>
<dbReference type="Proteomes" id="UP001419268">
    <property type="component" value="Unassembled WGS sequence"/>
</dbReference>
<dbReference type="PROSITE" id="PS50294">
    <property type="entry name" value="WD_REPEATS_REGION"/>
    <property type="match status" value="3"/>
</dbReference>
<keyword evidence="5" id="KW-1185">Reference proteome</keyword>
<dbReference type="PRINTS" id="PR00320">
    <property type="entry name" value="GPROTEINBRPT"/>
</dbReference>
<dbReference type="FunFam" id="2.130.10.10:FF:000849">
    <property type="entry name" value="WD repeat-containing protein 44"/>
    <property type="match status" value="1"/>
</dbReference>
<evidence type="ECO:0000256" key="2">
    <source>
        <dbReference type="ARBA" id="ARBA00022737"/>
    </source>
</evidence>
<name>A0AAP0I9W2_9MAGN</name>
<keyword evidence="1 3" id="KW-0853">WD repeat</keyword>
<feature type="repeat" description="WD" evidence="3">
    <location>
        <begin position="374"/>
        <end position="416"/>
    </location>
</feature>
<proteinExistence type="predicted"/>
<dbReference type="EMBL" id="JBBNAG010000008">
    <property type="protein sequence ID" value="KAK9111317.1"/>
    <property type="molecule type" value="Genomic_DNA"/>
</dbReference>
<feature type="repeat" description="WD" evidence="3">
    <location>
        <begin position="334"/>
        <end position="366"/>
    </location>
</feature>
<dbReference type="InterPro" id="IPR036322">
    <property type="entry name" value="WD40_repeat_dom_sf"/>
</dbReference>
<evidence type="ECO:0008006" key="6">
    <source>
        <dbReference type="Google" id="ProtNLM"/>
    </source>
</evidence>
<evidence type="ECO:0000256" key="3">
    <source>
        <dbReference type="PROSITE-ProRule" id="PRU00221"/>
    </source>
</evidence>
<dbReference type="InterPro" id="IPR040324">
    <property type="entry name" value="WDR44/Dgr2"/>
</dbReference>
<reference evidence="4 5" key="1">
    <citation type="submission" date="2024-01" db="EMBL/GenBank/DDBJ databases">
        <title>Genome assemblies of Stephania.</title>
        <authorList>
            <person name="Yang L."/>
        </authorList>
    </citation>
    <scope>NUCLEOTIDE SEQUENCE [LARGE SCALE GENOMIC DNA]</scope>
    <source>
        <strain evidence="4">JXDWG</strain>
        <tissue evidence="4">Leaf</tissue>
    </source>
</reference>
<keyword evidence="2" id="KW-0677">Repeat</keyword>
<comment type="caution">
    <text evidence="4">The sequence shown here is derived from an EMBL/GenBank/DDBJ whole genome shotgun (WGS) entry which is preliminary data.</text>
</comment>
<dbReference type="PANTHER" id="PTHR14221">
    <property type="entry name" value="WD REPEAT DOMAIN 44"/>
    <property type="match status" value="1"/>
</dbReference>
<dbReference type="Pfam" id="PF00400">
    <property type="entry name" value="WD40"/>
    <property type="match status" value="4"/>
</dbReference>
<dbReference type="SMART" id="SM00320">
    <property type="entry name" value="WD40"/>
    <property type="match status" value="7"/>
</dbReference>
<dbReference type="Gene3D" id="2.130.10.10">
    <property type="entry name" value="YVTN repeat-like/Quinoprotein amine dehydrogenase"/>
    <property type="match status" value="1"/>
</dbReference>